<dbReference type="SUPFAM" id="SSF52540">
    <property type="entry name" value="P-loop containing nucleoside triphosphate hydrolases"/>
    <property type="match status" value="1"/>
</dbReference>
<dbReference type="Gene3D" id="3.40.50.300">
    <property type="entry name" value="P-loop containing nucleotide triphosphate hydrolases"/>
    <property type="match status" value="1"/>
</dbReference>
<dbReference type="PANTHER" id="PTHR32182:SF0">
    <property type="entry name" value="DNA REPLICATION AND REPAIR PROTEIN RECF"/>
    <property type="match status" value="1"/>
</dbReference>
<dbReference type="PROSITE" id="PS00618">
    <property type="entry name" value="RECF_2"/>
    <property type="match status" value="1"/>
</dbReference>
<feature type="binding site" evidence="12">
    <location>
        <begin position="30"/>
        <end position="37"/>
    </location>
    <ligand>
        <name>ATP</name>
        <dbReference type="ChEBI" id="CHEBI:30616"/>
    </ligand>
</feature>
<accession>A0A078KPQ2</accession>
<dbReference type="GO" id="GO:0006260">
    <property type="term" value="P:DNA replication"/>
    <property type="evidence" value="ECO:0007669"/>
    <property type="project" value="UniProtKB-UniRule"/>
</dbReference>
<gene>
    <name evidence="12" type="primary">recF</name>
    <name evidence="15" type="ORF">CCDG5_0004</name>
</gene>
<dbReference type="PATRIC" id="fig|29343.3.peg.4"/>
<feature type="domain" description="RecF/RecN/SMC N-terminal" evidence="14">
    <location>
        <begin position="3"/>
        <end position="353"/>
    </location>
</feature>
<dbReference type="EMBL" id="LM995447">
    <property type="protein sequence ID" value="CDZ23155.1"/>
    <property type="molecule type" value="Genomic_DNA"/>
</dbReference>
<protein>
    <recommendedName>
        <fullName evidence="3 12">DNA replication and repair protein RecF</fullName>
    </recommendedName>
</protein>
<dbReference type="AlphaFoldDB" id="A0A078KPQ2"/>
<dbReference type="GO" id="GO:0005737">
    <property type="term" value="C:cytoplasm"/>
    <property type="evidence" value="ECO:0007669"/>
    <property type="project" value="UniProtKB-SubCell"/>
</dbReference>
<dbReference type="InterPro" id="IPR027417">
    <property type="entry name" value="P-loop_NTPase"/>
</dbReference>
<keyword evidence="4 12" id="KW-0963">Cytoplasm</keyword>
<dbReference type="KEGG" id="ccel:CCDG5_0004"/>
<dbReference type="GO" id="GO:0009432">
    <property type="term" value="P:SOS response"/>
    <property type="evidence" value="ECO:0007669"/>
    <property type="project" value="UniProtKB-UniRule"/>
</dbReference>
<evidence type="ECO:0000256" key="10">
    <source>
        <dbReference type="ARBA" id="ARBA00023204"/>
    </source>
</evidence>
<dbReference type="PANTHER" id="PTHR32182">
    <property type="entry name" value="DNA REPLICATION AND REPAIR PROTEIN RECF"/>
    <property type="match status" value="1"/>
</dbReference>
<comment type="function">
    <text evidence="12 13">The RecF protein is involved in DNA metabolism; it is required for DNA replication and normal SOS inducibility. RecF binds preferentially to single-stranded, linear DNA. It also seems to bind ATP.</text>
</comment>
<keyword evidence="11 12" id="KW-0742">SOS response</keyword>
<dbReference type="HAMAP" id="MF_00365">
    <property type="entry name" value="RecF"/>
    <property type="match status" value="1"/>
</dbReference>
<dbReference type="NCBIfam" id="TIGR00611">
    <property type="entry name" value="recf"/>
    <property type="match status" value="1"/>
</dbReference>
<keyword evidence="16" id="KW-1185">Reference proteome</keyword>
<dbReference type="Proteomes" id="UP000032431">
    <property type="component" value="Chromosome I"/>
</dbReference>
<dbReference type="OrthoDB" id="9803889at2"/>
<evidence type="ECO:0000256" key="8">
    <source>
        <dbReference type="ARBA" id="ARBA00022840"/>
    </source>
</evidence>
<dbReference type="GO" id="GO:0005524">
    <property type="term" value="F:ATP binding"/>
    <property type="evidence" value="ECO:0007669"/>
    <property type="project" value="UniProtKB-UniRule"/>
</dbReference>
<dbReference type="Pfam" id="PF02463">
    <property type="entry name" value="SMC_N"/>
    <property type="match status" value="1"/>
</dbReference>
<evidence type="ECO:0000256" key="9">
    <source>
        <dbReference type="ARBA" id="ARBA00023125"/>
    </source>
</evidence>
<organism evidence="15 16">
    <name type="scientific">[Clostridium] cellulosi</name>
    <dbReference type="NCBI Taxonomy" id="29343"/>
    <lineage>
        <taxon>Bacteria</taxon>
        <taxon>Bacillati</taxon>
        <taxon>Bacillota</taxon>
        <taxon>Clostridia</taxon>
        <taxon>Eubacteriales</taxon>
        <taxon>Oscillospiraceae</taxon>
        <taxon>Oscillospiraceae incertae sedis</taxon>
    </lineage>
</organism>
<evidence type="ECO:0000256" key="4">
    <source>
        <dbReference type="ARBA" id="ARBA00022490"/>
    </source>
</evidence>
<evidence type="ECO:0000256" key="11">
    <source>
        <dbReference type="ARBA" id="ARBA00023236"/>
    </source>
</evidence>
<comment type="subcellular location">
    <subcellularLocation>
        <location evidence="1 12 13">Cytoplasm</location>
    </subcellularLocation>
</comment>
<evidence type="ECO:0000256" key="3">
    <source>
        <dbReference type="ARBA" id="ARBA00020170"/>
    </source>
</evidence>
<dbReference type="GO" id="GO:0003697">
    <property type="term" value="F:single-stranded DNA binding"/>
    <property type="evidence" value="ECO:0007669"/>
    <property type="project" value="UniProtKB-UniRule"/>
</dbReference>
<keyword evidence="6 12" id="KW-0547">Nucleotide-binding</keyword>
<evidence type="ECO:0000256" key="13">
    <source>
        <dbReference type="RuleBase" id="RU000578"/>
    </source>
</evidence>
<comment type="similarity">
    <text evidence="2 12 13">Belongs to the RecF family.</text>
</comment>
<evidence type="ECO:0000256" key="6">
    <source>
        <dbReference type="ARBA" id="ARBA00022741"/>
    </source>
</evidence>
<keyword evidence="9 12" id="KW-0238">DNA-binding</keyword>
<evidence type="ECO:0000313" key="16">
    <source>
        <dbReference type="Proteomes" id="UP000032431"/>
    </source>
</evidence>
<evidence type="ECO:0000256" key="12">
    <source>
        <dbReference type="HAMAP-Rule" id="MF_00365"/>
    </source>
</evidence>
<dbReference type="Gene3D" id="1.20.1050.90">
    <property type="entry name" value="RecF/RecN/SMC, N-terminal domain"/>
    <property type="match status" value="1"/>
</dbReference>
<dbReference type="InterPro" id="IPR001238">
    <property type="entry name" value="DNA-binding_RecF"/>
</dbReference>
<proteinExistence type="inferred from homology"/>
<dbReference type="STRING" id="29343.CCDG5_0004"/>
<evidence type="ECO:0000256" key="1">
    <source>
        <dbReference type="ARBA" id="ARBA00004496"/>
    </source>
</evidence>
<dbReference type="PROSITE" id="PS00617">
    <property type="entry name" value="RECF_1"/>
    <property type="match status" value="1"/>
</dbReference>
<reference evidence="16" key="1">
    <citation type="submission" date="2014-07" db="EMBL/GenBank/DDBJ databases">
        <authorList>
            <person name="Wibberg D."/>
        </authorList>
    </citation>
    <scope>NUCLEOTIDE SEQUENCE [LARGE SCALE GENOMIC DNA]</scope>
    <source>
        <strain evidence="16">DG5</strain>
    </source>
</reference>
<evidence type="ECO:0000259" key="14">
    <source>
        <dbReference type="Pfam" id="PF02463"/>
    </source>
</evidence>
<evidence type="ECO:0000313" key="15">
    <source>
        <dbReference type="EMBL" id="CDZ23155.1"/>
    </source>
</evidence>
<keyword evidence="10 12" id="KW-0234">DNA repair</keyword>
<dbReference type="GO" id="GO:0000731">
    <property type="term" value="P:DNA synthesis involved in DNA repair"/>
    <property type="evidence" value="ECO:0007669"/>
    <property type="project" value="TreeGrafter"/>
</dbReference>
<keyword evidence="8 12" id="KW-0067">ATP-binding</keyword>
<evidence type="ECO:0000256" key="2">
    <source>
        <dbReference type="ARBA" id="ARBA00008016"/>
    </source>
</evidence>
<dbReference type="InterPro" id="IPR018078">
    <property type="entry name" value="DNA-binding_RecF_CS"/>
</dbReference>
<evidence type="ECO:0000256" key="5">
    <source>
        <dbReference type="ARBA" id="ARBA00022705"/>
    </source>
</evidence>
<dbReference type="InterPro" id="IPR003395">
    <property type="entry name" value="RecF/RecN/SMC_N"/>
</dbReference>
<keyword evidence="5 12" id="KW-0235">DNA replication</keyword>
<name>A0A078KPQ2_9FIRM</name>
<dbReference type="HOGENOM" id="CLU_040267_0_1_9"/>
<sequence length="375" mass="41440">MIVKRLTCSNFRNFKTLNFEPHDGVNVLYGDNAQGKTNLIEAIWLFTGARSFRGSKDTEFIRFGEKITSISLDFFARNLENTASATLTADAKQFMLNGIKMQGFSSFSGQFCAVVFSPDHLVLLKSGPQHRRKFIDCAITEIWPRHAAVLNEYKNLLKQRNALLKDIPAHSELLDTLPVWDSRLASAGAAIVFARLRYLSRLKDKASAVYQGIASKTDEKLELDYESPSNSYPTDVSDQKDALAKIRASLEMALKNGLSGDLEAGLTRIGPHRDDIKISIGGVDSRLYSSQGQQRSAVLALKLAEAAVLKETIGEPPVLLLDDVMSELDRNRQNYILNNIGGFQVFITCCDPSGLEALSGGASFEVKNGVVERRK</sequence>
<keyword evidence="7 12" id="KW-0227">DNA damage</keyword>
<evidence type="ECO:0000256" key="7">
    <source>
        <dbReference type="ARBA" id="ARBA00022763"/>
    </source>
</evidence>
<dbReference type="InterPro" id="IPR042174">
    <property type="entry name" value="RecF_2"/>
</dbReference>
<dbReference type="GO" id="GO:0006302">
    <property type="term" value="P:double-strand break repair"/>
    <property type="evidence" value="ECO:0007669"/>
    <property type="project" value="TreeGrafter"/>
</dbReference>